<evidence type="ECO:0000256" key="3">
    <source>
        <dbReference type="ARBA" id="ARBA00022452"/>
    </source>
</evidence>
<comment type="similarity">
    <text evidence="7">Belongs to the TonB-dependent receptor family.</text>
</comment>
<dbReference type="RefSeq" id="WP_196079922.1">
    <property type="nucleotide sequence ID" value="NZ_JADPVI010000002.1"/>
</dbReference>
<dbReference type="Proteomes" id="UP000660070">
    <property type="component" value="Unassembled WGS sequence"/>
</dbReference>
<keyword evidence="8" id="KW-0732">Signal</keyword>
<evidence type="ECO:0000256" key="5">
    <source>
        <dbReference type="ARBA" id="ARBA00023136"/>
    </source>
</evidence>
<feature type="chain" id="PRO_5046069798" evidence="8">
    <location>
        <begin position="19"/>
        <end position="1000"/>
    </location>
</feature>
<dbReference type="Pfam" id="PF07715">
    <property type="entry name" value="Plug"/>
    <property type="match status" value="1"/>
</dbReference>
<gene>
    <name evidence="10" type="ORF">IV494_09570</name>
</gene>
<dbReference type="NCBIfam" id="TIGR04056">
    <property type="entry name" value="OMP_RagA_SusC"/>
    <property type="match status" value="1"/>
</dbReference>
<evidence type="ECO:0000256" key="8">
    <source>
        <dbReference type="SAM" id="SignalP"/>
    </source>
</evidence>
<evidence type="ECO:0000259" key="9">
    <source>
        <dbReference type="Pfam" id="PF07715"/>
    </source>
</evidence>
<comment type="subcellular location">
    <subcellularLocation>
        <location evidence="1 7">Cell outer membrane</location>
        <topology evidence="1 7">Multi-pass membrane protein</topology>
    </subcellularLocation>
</comment>
<name>A0ABS0FCP2_9FLAO</name>
<accession>A0ABS0FCP2</accession>
<dbReference type="InterPro" id="IPR023996">
    <property type="entry name" value="TonB-dep_OMP_SusC/RagA"/>
</dbReference>
<comment type="caution">
    <text evidence="10">The sequence shown here is derived from an EMBL/GenBank/DDBJ whole genome shotgun (WGS) entry which is preliminary data.</text>
</comment>
<evidence type="ECO:0000256" key="4">
    <source>
        <dbReference type="ARBA" id="ARBA00022692"/>
    </source>
</evidence>
<keyword evidence="11" id="KW-1185">Reference proteome</keyword>
<evidence type="ECO:0000313" key="11">
    <source>
        <dbReference type="Proteomes" id="UP000660070"/>
    </source>
</evidence>
<evidence type="ECO:0000313" key="10">
    <source>
        <dbReference type="EMBL" id="MBF8457426.1"/>
    </source>
</evidence>
<protein>
    <submittedName>
        <fullName evidence="10">SusC/RagA family TonB-linked outer membrane protein</fullName>
    </submittedName>
</protein>
<dbReference type="InterPro" id="IPR036942">
    <property type="entry name" value="Beta-barrel_TonB_sf"/>
</dbReference>
<evidence type="ECO:0000256" key="7">
    <source>
        <dbReference type="PROSITE-ProRule" id="PRU01360"/>
    </source>
</evidence>
<keyword evidence="2 7" id="KW-0813">Transport</keyword>
<evidence type="ECO:0000256" key="6">
    <source>
        <dbReference type="ARBA" id="ARBA00023237"/>
    </source>
</evidence>
<evidence type="ECO:0000256" key="2">
    <source>
        <dbReference type="ARBA" id="ARBA00022448"/>
    </source>
</evidence>
<dbReference type="EMBL" id="JADPVI010000002">
    <property type="protein sequence ID" value="MBF8457426.1"/>
    <property type="molecule type" value="Genomic_DNA"/>
</dbReference>
<keyword evidence="5 7" id="KW-0472">Membrane</keyword>
<dbReference type="SUPFAM" id="SSF56935">
    <property type="entry name" value="Porins"/>
    <property type="match status" value="1"/>
</dbReference>
<dbReference type="Gene3D" id="2.40.170.20">
    <property type="entry name" value="TonB-dependent receptor, beta-barrel domain"/>
    <property type="match status" value="1"/>
</dbReference>
<dbReference type="PROSITE" id="PS52016">
    <property type="entry name" value="TONB_DEPENDENT_REC_3"/>
    <property type="match status" value="1"/>
</dbReference>
<keyword evidence="6 7" id="KW-0998">Cell outer membrane</keyword>
<dbReference type="Gene3D" id="2.170.130.10">
    <property type="entry name" value="TonB-dependent receptor, plug domain"/>
    <property type="match status" value="1"/>
</dbReference>
<feature type="domain" description="TonB-dependent receptor plug" evidence="9">
    <location>
        <begin position="52"/>
        <end position="157"/>
    </location>
</feature>
<proteinExistence type="inferred from homology"/>
<evidence type="ECO:0000256" key="1">
    <source>
        <dbReference type="ARBA" id="ARBA00004571"/>
    </source>
</evidence>
<organism evidence="10 11">
    <name type="scientific">Kaistella gelatinilytica</name>
    <dbReference type="NCBI Taxonomy" id="2787636"/>
    <lineage>
        <taxon>Bacteria</taxon>
        <taxon>Pseudomonadati</taxon>
        <taxon>Bacteroidota</taxon>
        <taxon>Flavobacteriia</taxon>
        <taxon>Flavobacteriales</taxon>
        <taxon>Weeksellaceae</taxon>
        <taxon>Chryseobacterium group</taxon>
        <taxon>Kaistella</taxon>
    </lineage>
</organism>
<reference evidence="10 11" key="1">
    <citation type="submission" date="2020-11" db="EMBL/GenBank/DDBJ databases">
        <title>Kaistella gelatinilytica sp. nov., a flavobacterium isolated from Antarctic Soil.</title>
        <authorList>
            <person name="Li J."/>
        </authorList>
    </citation>
    <scope>NUCLEOTIDE SEQUENCE [LARGE SCALE GENOMIC DNA]</scope>
    <source>
        <strain evidence="10 11">G5-32</strain>
    </source>
</reference>
<keyword evidence="4 7" id="KW-0812">Transmembrane</keyword>
<sequence>MKKLTTSVLAVVLTSSFAMVSAQRVKDTIKTQNIGEVIITGALGIKKKSDAITNAQQIVGTKELNQGSAPGVTQALQGKVSGLQISNTNSAVDPSYKIILRGSKSITGNNQALVVIDNVISDAAILNALPPEIIENVNVIKGLQGAALYGSQGVNGVILVNTKRGTKSEKIQFNLTSSVEVSQGFKFPIIQTRYGKGVQDNSYSDDDFGGTNYVPWENTSWGPAYNGPLGGQYVPAGLPQDGGGFIYEKYAPVKDHFAKFFTNGVSFQNGLSVNVGGPDSYAFMSINRLENNFVVEGDQLKQNSFLFKAGKKLGKLRVDGQFNFLSRVVDKTDSGLYDDLLQMPSTNDIRKYRNSGIPGYLTAYSTNPYWTIEHARFNSTKEYLSGLLSVEYEFNKNISLSYTGNLSLNKVEQNNHNDGSTGIIKYSNTGVPFLDANTLNAFGSPDVTAYFYNRTYNDRKYYGDLMLNFNYDLTSDINMKLNLGNNIQDSQSTARTFGGSGLYVPGWYNYNNVSNPALYADTTVKEDGGTMDNYTVNNRLIAGYANLDLAYKDYLFVNGTFRYEKSSQLSFNDQNGKASTKPYPYYSAGISFVPTKAFDLSNTFINYLKIAPSYTRVGNVSGATTYALNATGTIPTGYPANIPSYILNTAFTNPDIRPEYVNTADLNVIAGFFKDRITIDASIYQSTTEDLISNIVPSSASGLTAYRDNIGKSQMKGYEVNVGLVPIKTQDFTWNLNGFYSSSKTKLVELNSGAERVALLTYTTPSIGIAGVVGEDFYSIVGTSYRRDPNGNIVVNASGVPLQNSGTSILGSVNPDYTIGINTAFKYKGLTLSAVAEYRKGGKFVSFTKRLLAFTGGLEETADQDRSGGYIVPNSVQFINGNYVANTTAAYSPDYGGVTTFWTGSAFRNVGENLVVDATFFKVREIALSYDLPKSVLSSTFLNNISVSLYARNPIAIYAKSNRNFGDPESSTTSGNGGGIADTSQYPTTRTFGFKINANF</sequence>
<dbReference type="InterPro" id="IPR039426">
    <property type="entry name" value="TonB-dep_rcpt-like"/>
</dbReference>
<dbReference type="InterPro" id="IPR037066">
    <property type="entry name" value="Plug_dom_sf"/>
</dbReference>
<dbReference type="InterPro" id="IPR012910">
    <property type="entry name" value="Plug_dom"/>
</dbReference>
<keyword evidence="3 7" id="KW-1134">Transmembrane beta strand</keyword>
<feature type="signal peptide" evidence="8">
    <location>
        <begin position="1"/>
        <end position="18"/>
    </location>
</feature>